<gene>
    <name evidence="1" type="ORF">S06H3_65284</name>
</gene>
<sequence length="47" mass="5401">MKIEDLITELQKCFDEADLALDAGHPHKAREYLRLAKELLDDKFAAD</sequence>
<dbReference type="EMBL" id="BARV01043896">
    <property type="protein sequence ID" value="GAI67082.1"/>
    <property type="molecule type" value="Genomic_DNA"/>
</dbReference>
<proteinExistence type="predicted"/>
<accession>X1QF27</accession>
<evidence type="ECO:0000313" key="1">
    <source>
        <dbReference type="EMBL" id="GAI67082.1"/>
    </source>
</evidence>
<protein>
    <submittedName>
        <fullName evidence="1">Uncharacterized protein</fullName>
    </submittedName>
</protein>
<name>X1QF27_9ZZZZ</name>
<reference evidence="1" key="1">
    <citation type="journal article" date="2014" name="Front. Microbiol.">
        <title>High frequency of phylogenetically diverse reductive dehalogenase-homologous genes in deep subseafloor sedimentary metagenomes.</title>
        <authorList>
            <person name="Kawai M."/>
            <person name="Futagami T."/>
            <person name="Toyoda A."/>
            <person name="Takaki Y."/>
            <person name="Nishi S."/>
            <person name="Hori S."/>
            <person name="Arai W."/>
            <person name="Tsubouchi T."/>
            <person name="Morono Y."/>
            <person name="Uchiyama I."/>
            <person name="Ito T."/>
            <person name="Fujiyama A."/>
            <person name="Inagaki F."/>
            <person name="Takami H."/>
        </authorList>
    </citation>
    <scope>NUCLEOTIDE SEQUENCE</scope>
    <source>
        <strain evidence="1">Expedition CK06-06</strain>
    </source>
</reference>
<comment type="caution">
    <text evidence="1">The sequence shown here is derived from an EMBL/GenBank/DDBJ whole genome shotgun (WGS) entry which is preliminary data.</text>
</comment>
<organism evidence="1">
    <name type="scientific">marine sediment metagenome</name>
    <dbReference type="NCBI Taxonomy" id="412755"/>
    <lineage>
        <taxon>unclassified sequences</taxon>
        <taxon>metagenomes</taxon>
        <taxon>ecological metagenomes</taxon>
    </lineage>
</organism>
<dbReference type="AlphaFoldDB" id="X1QF27"/>